<keyword evidence="5" id="KW-1185">Reference proteome</keyword>
<reference evidence="4 5" key="1">
    <citation type="journal article" date="2017" name="Nat. Commun.">
        <title>Genome assembly with in vitro proximity ligation data and whole-genome triplication in lettuce.</title>
        <authorList>
            <person name="Reyes-Chin-Wo S."/>
            <person name="Wang Z."/>
            <person name="Yang X."/>
            <person name="Kozik A."/>
            <person name="Arikit S."/>
            <person name="Song C."/>
            <person name="Xia L."/>
            <person name="Froenicke L."/>
            <person name="Lavelle D.O."/>
            <person name="Truco M.J."/>
            <person name="Xia R."/>
            <person name="Zhu S."/>
            <person name="Xu C."/>
            <person name="Xu H."/>
            <person name="Xu X."/>
            <person name="Cox K."/>
            <person name="Korf I."/>
            <person name="Meyers B.C."/>
            <person name="Michelmore R.W."/>
        </authorList>
    </citation>
    <scope>NUCLEOTIDE SEQUENCE [LARGE SCALE GENOMIC DNA]</scope>
    <source>
        <strain evidence="5">cv. Salinas</strain>
        <tissue evidence="4">Seedlings</tissue>
    </source>
</reference>
<protein>
    <submittedName>
        <fullName evidence="4">Uncharacterized protein</fullName>
    </submittedName>
</protein>
<comment type="caution">
    <text evidence="4">The sequence shown here is derived from an EMBL/GenBank/DDBJ whole genome shotgun (WGS) entry which is preliminary data.</text>
</comment>
<dbReference type="InterPro" id="IPR034741">
    <property type="entry name" value="Terpene_cyclase-like_1_C"/>
</dbReference>
<dbReference type="GO" id="GO:0046246">
    <property type="term" value="P:terpene biosynthetic process"/>
    <property type="evidence" value="ECO:0000318"/>
    <property type="project" value="GO_Central"/>
</dbReference>
<evidence type="ECO:0000313" key="5">
    <source>
        <dbReference type="Proteomes" id="UP000235145"/>
    </source>
</evidence>
<evidence type="ECO:0000313" key="4">
    <source>
        <dbReference type="EMBL" id="KAJ0212257.1"/>
    </source>
</evidence>
<evidence type="ECO:0000256" key="1">
    <source>
        <dbReference type="ARBA" id="ARBA00022723"/>
    </source>
</evidence>
<dbReference type="InterPro" id="IPR008949">
    <property type="entry name" value="Isoprenoid_synthase_dom_sf"/>
</dbReference>
<dbReference type="Proteomes" id="UP000235145">
    <property type="component" value="Unassembled WGS sequence"/>
</dbReference>
<name>A0A9R1VRA7_LACSA</name>
<proteinExistence type="predicted"/>
<accession>A0A9R1VRA7</accession>
<gene>
    <name evidence="4" type="ORF">LSAT_V11C400179660</name>
</gene>
<dbReference type="SFLD" id="SFLDG01019">
    <property type="entry name" value="Terpene_Cyclase_Like_1_C_Termi"/>
    <property type="match status" value="1"/>
</dbReference>
<dbReference type="Pfam" id="PF03936">
    <property type="entry name" value="Terpene_synth_C"/>
    <property type="match status" value="1"/>
</dbReference>
<evidence type="ECO:0000259" key="2">
    <source>
        <dbReference type="Pfam" id="PF01397"/>
    </source>
</evidence>
<feature type="domain" description="Terpene synthase metal-binding" evidence="3">
    <location>
        <begin position="273"/>
        <end position="511"/>
    </location>
</feature>
<dbReference type="GO" id="GO:0010333">
    <property type="term" value="F:terpene synthase activity"/>
    <property type="evidence" value="ECO:0000318"/>
    <property type="project" value="GO_Central"/>
</dbReference>
<dbReference type="InterPro" id="IPR044814">
    <property type="entry name" value="Terpene_cyclase_plant_C1"/>
</dbReference>
<dbReference type="Gene3D" id="1.10.600.10">
    <property type="entry name" value="Farnesyl Diphosphate Synthase"/>
    <property type="match status" value="1"/>
</dbReference>
<dbReference type="InterPro" id="IPR001906">
    <property type="entry name" value="Terpene_synth_N"/>
</dbReference>
<dbReference type="GO" id="GO:0000287">
    <property type="term" value="F:magnesium ion binding"/>
    <property type="evidence" value="ECO:0007669"/>
    <property type="project" value="InterPro"/>
</dbReference>
<keyword evidence="1" id="KW-0479">Metal-binding</keyword>
<dbReference type="InterPro" id="IPR005630">
    <property type="entry name" value="Terpene_synthase_metal-bd"/>
</dbReference>
<organism evidence="4 5">
    <name type="scientific">Lactuca sativa</name>
    <name type="common">Garden lettuce</name>
    <dbReference type="NCBI Taxonomy" id="4236"/>
    <lineage>
        <taxon>Eukaryota</taxon>
        <taxon>Viridiplantae</taxon>
        <taxon>Streptophyta</taxon>
        <taxon>Embryophyta</taxon>
        <taxon>Tracheophyta</taxon>
        <taxon>Spermatophyta</taxon>
        <taxon>Magnoliopsida</taxon>
        <taxon>eudicotyledons</taxon>
        <taxon>Gunneridae</taxon>
        <taxon>Pentapetalae</taxon>
        <taxon>asterids</taxon>
        <taxon>campanulids</taxon>
        <taxon>Asterales</taxon>
        <taxon>Asteraceae</taxon>
        <taxon>Cichorioideae</taxon>
        <taxon>Cichorieae</taxon>
        <taxon>Lactucinae</taxon>
        <taxon>Lactuca</taxon>
    </lineage>
</organism>
<dbReference type="AlphaFoldDB" id="A0A9R1VRA7"/>
<dbReference type="SUPFAM" id="SSF48239">
    <property type="entry name" value="Terpenoid cyclases/Protein prenyltransferases"/>
    <property type="match status" value="1"/>
</dbReference>
<feature type="domain" description="Terpene synthase N-terminal" evidence="2">
    <location>
        <begin position="44"/>
        <end position="204"/>
    </location>
</feature>
<dbReference type="InterPro" id="IPR008930">
    <property type="entry name" value="Terpenoid_cyclase/PrenylTrfase"/>
</dbReference>
<dbReference type="CDD" id="cd00684">
    <property type="entry name" value="Terpene_cyclase_plant_C1"/>
    <property type="match status" value="1"/>
</dbReference>
<dbReference type="PANTHER" id="PTHR31225">
    <property type="entry name" value="OS04G0344100 PROTEIN-RELATED"/>
    <property type="match status" value="1"/>
</dbReference>
<dbReference type="Gene3D" id="1.50.10.130">
    <property type="entry name" value="Terpene synthase, N-terminal domain"/>
    <property type="match status" value="1"/>
</dbReference>
<dbReference type="EMBL" id="NBSK02000004">
    <property type="protein sequence ID" value="KAJ0212257.1"/>
    <property type="molecule type" value="Genomic_DNA"/>
</dbReference>
<dbReference type="SUPFAM" id="SSF48576">
    <property type="entry name" value="Terpenoid synthases"/>
    <property type="match status" value="1"/>
</dbReference>
<evidence type="ECO:0000259" key="3">
    <source>
        <dbReference type="Pfam" id="PF03936"/>
    </source>
</evidence>
<sequence>MQISSSVNKIYTRLNKQQLNMTTEAIGIINQCSERRSADYKPNIWNYDFLQSLKSEFHEEEYRLQVQKARDEVKSLFVETLEPVAKLELIDDVEKLGLIAYFQKEINGIIDSFQSFKDENGYVNIESDLYGTSLCFRILRLHGFNISQGMFKGFVENVEKNMKVNVKAMVSLFEASHLALEGEDILGKARALASLYLKNVYQQLDVEHGKEIYDALRFPLNMRVEWFNIRSHIQGYAKVSPSNSNLLKLAKLNFNMVQAVHQSELKDMLSWWKKVGVMKNLSFTRNRVVESYLWSVGVAFEPQYGYLRKCLTKVINLVLIIDDVYDVFGTLDELETFTHIIERWATEGTERLPEPMKFCLNILYDTVDEISNELLSEKGYMVKTYLQNAWKDFCKGLLAEARWYHNGYTPGLHEYLDNGWVTSCGPLLSIHTVFWDLYERQEEAINFLKINRDLVYNTSMIIRLCNDQGTSKAELSRGDAPTSIMCHMTEANVTEEVAKKFIKRMITDVWTQINNVSTSLSPSIKHITNMARVAHFIYHNGDGFGIQDRETRDQVLVLLVHPLAVD</sequence>
<dbReference type="PANTHER" id="PTHR31225:SF94">
    <property type="entry name" value="ALPHA-FARNESENE SYNTHASE"/>
    <property type="match status" value="1"/>
</dbReference>
<dbReference type="Pfam" id="PF01397">
    <property type="entry name" value="Terpene_synth"/>
    <property type="match status" value="1"/>
</dbReference>
<dbReference type="FunFam" id="1.10.600.10:FF:000007">
    <property type="entry name" value="Isoprene synthase, chloroplastic"/>
    <property type="match status" value="1"/>
</dbReference>
<dbReference type="InterPro" id="IPR050148">
    <property type="entry name" value="Terpene_synthase-like"/>
</dbReference>
<dbReference type="GO" id="GO:0016102">
    <property type="term" value="P:diterpenoid biosynthetic process"/>
    <property type="evidence" value="ECO:0007669"/>
    <property type="project" value="InterPro"/>
</dbReference>
<dbReference type="SFLD" id="SFLDS00005">
    <property type="entry name" value="Isoprenoid_Synthase_Type_I"/>
    <property type="match status" value="1"/>
</dbReference>
<dbReference type="InterPro" id="IPR036965">
    <property type="entry name" value="Terpene_synth_N_sf"/>
</dbReference>